<sequence length="289" mass="31852">MHQHLARTVTAALFLGASAFVTMPAQAAPADPSSPTVFAHRGASTEAPENTLAAVRRAHEQHIKWIENDVQRTKDGALVVIHDATLSRTTDVEQVFPDRSPWRVADFTLAEIRRLDAGSWFAPRFRGERVPTLQEYLTLLDRDQQGLLLELKQPELYPGVEKQTVDALEKAGWLDQAHLAGRLVIQSFSADALRRTHELRPAVVTGFLGSPPVSRLKEYAAFADQINPDEKDVTYAYVQAVHSVDGPDGKPLRVNAWTVDDLTTAVRMAALGADGIITNRPDVIRNGVQ</sequence>
<dbReference type="AlphaFoldDB" id="A0A239EQ81"/>
<dbReference type="InterPro" id="IPR017946">
    <property type="entry name" value="PLC-like_Pdiesterase_TIM-brl"/>
</dbReference>
<accession>A0A239EQ81</accession>
<feature type="signal peptide" evidence="1">
    <location>
        <begin position="1"/>
        <end position="27"/>
    </location>
</feature>
<dbReference type="PANTHER" id="PTHR46211:SF1">
    <property type="entry name" value="GLYCEROPHOSPHODIESTER PHOSPHODIESTERASE, CYTOPLASMIC"/>
    <property type="match status" value="1"/>
</dbReference>
<organism evidence="3 4">
    <name type="scientific">Actinacidiphila glaucinigra</name>
    <dbReference type="NCBI Taxonomy" id="235986"/>
    <lineage>
        <taxon>Bacteria</taxon>
        <taxon>Bacillati</taxon>
        <taxon>Actinomycetota</taxon>
        <taxon>Actinomycetes</taxon>
        <taxon>Kitasatosporales</taxon>
        <taxon>Streptomycetaceae</taxon>
        <taxon>Actinacidiphila</taxon>
    </lineage>
</organism>
<dbReference type="Gene3D" id="3.20.20.190">
    <property type="entry name" value="Phosphatidylinositol (PI) phosphodiesterase"/>
    <property type="match status" value="1"/>
</dbReference>
<feature type="chain" id="PRO_5012331017" evidence="1">
    <location>
        <begin position="28"/>
        <end position="289"/>
    </location>
</feature>
<reference evidence="3 4" key="1">
    <citation type="submission" date="2017-06" db="EMBL/GenBank/DDBJ databases">
        <authorList>
            <person name="Kim H.J."/>
            <person name="Triplett B.A."/>
        </authorList>
    </citation>
    <scope>NUCLEOTIDE SEQUENCE [LARGE SCALE GENOMIC DNA]</scope>
    <source>
        <strain evidence="3 4">CGMCC 4.1858</strain>
    </source>
</reference>
<dbReference type="PANTHER" id="PTHR46211">
    <property type="entry name" value="GLYCEROPHOSPHORYL DIESTER PHOSPHODIESTERASE"/>
    <property type="match status" value="1"/>
</dbReference>
<evidence type="ECO:0000313" key="3">
    <source>
        <dbReference type="EMBL" id="SNS46739.1"/>
    </source>
</evidence>
<evidence type="ECO:0000256" key="1">
    <source>
        <dbReference type="SAM" id="SignalP"/>
    </source>
</evidence>
<dbReference type="PROSITE" id="PS51704">
    <property type="entry name" value="GP_PDE"/>
    <property type="match status" value="1"/>
</dbReference>
<dbReference type="Pfam" id="PF03009">
    <property type="entry name" value="GDPD"/>
    <property type="match status" value="1"/>
</dbReference>
<dbReference type="OrthoDB" id="9758957at2"/>
<feature type="domain" description="GP-PDE" evidence="2">
    <location>
        <begin position="35"/>
        <end position="288"/>
    </location>
</feature>
<gene>
    <name evidence="3" type="ORF">SAMN05216252_10696</name>
</gene>
<keyword evidence="4" id="KW-1185">Reference proteome</keyword>
<dbReference type="EMBL" id="FZOF01000006">
    <property type="protein sequence ID" value="SNS46739.1"/>
    <property type="molecule type" value="Genomic_DNA"/>
</dbReference>
<keyword evidence="1" id="KW-0732">Signal</keyword>
<dbReference type="SUPFAM" id="SSF51695">
    <property type="entry name" value="PLC-like phosphodiesterases"/>
    <property type="match status" value="1"/>
</dbReference>
<protein>
    <submittedName>
        <fullName evidence="3">Glycerophosphoryl diester phosphodiesterase</fullName>
    </submittedName>
</protein>
<dbReference type="RefSeq" id="WP_089224085.1">
    <property type="nucleotide sequence ID" value="NZ_FZOF01000006.1"/>
</dbReference>
<dbReference type="InterPro" id="IPR030395">
    <property type="entry name" value="GP_PDE_dom"/>
</dbReference>
<name>A0A239EQ81_9ACTN</name>
<dbReference type="GO" id="GO:0006629">
    <property type="term" value="P:lipid metabolic process"/>
    <property type="evidence" value="ECO:0007669"/>
    <property type="project" value="InterPro"/>
</dbReference>
<dbReference type="Proteomes" id="UP000198280">
    <property type="component" value="Unassembled WGS sequence"/>
</dbReference>
<proteinExistence type="predicted"/>
<dbReference type="GO" id="GO:0008081">
    <property type="term" value="F:phosphoric diester hydrolase activity"/>
    <property type="evidence" value="ECO:0007669"/>
    <property type="project" value="InterPro"/>
</dbReference>
<evidence type="ECO:0000259" key="2">
    <source>
        <dbReference type="PROSITE" id="PS51704"/>
    </source>
</evidence>
<evidence type="ECO:0000313" key="4">
    <source>
        <dbReference type="Proteomes" id="UP000198280"/>
    </source>
</evidence>